<dbReference type="EMBL" id="CP101717">
    <property type="protein sequence ID" value="WLD57329.1"/>
    <property type="molecule type" value="Genomic_DNA"/>
</dbReference>
<name>A0AB38YE48_9GAMM</name>
<feature type="transmembrane region" description="Helical" evidence="1">
    <location>
        <begin position="64"/>
        <end position="83"/>
    </location>
</feature>
<proteinExistence type="predicted"/>
<organism evidence="2">
    <name type="scientific">Salinispirillum sp. LH 10-3-1</name>
    <dbReference type="NCBI Taxonomy" id="2952525"/>
    <lineage>
        <taxon>Bacteria</taxon>
        <taxon>Pseudomonadati</taxon>
        <taxon>Pseudomonadota</taxon>
        <taxon>Gammaproteobacteria</taxon>
        <taxon>Oceanospirillales</taxon>
        <taxon>Saccharospirillaceae</taxon>
        <taxon>Salinispirillum</taxon>
    </lineage>
</organism>
<sequence length="183" mass="21365">MKRFFYLAKSLDNVENISHTMEKNGIDYWHFHVLSKDEDGVIRRRLHTANIFQRLDIVHSMQRGMIWGLSAGLVIVLGVTLIFSDLRQEVHPLFWMAMTAFFAMFGTWVGGLSGVHFENYKIRRFHDQIEAGMHLIMIDVPRDQEDDVRNLMAEFHPEAKWQGAESTWDNPFKGDDGKAHFIK</sequence>
<gene>
    <name evidence="2" type="ORF">NFC81_11445</name>
</gene>
<dbReference type="RefSeq" id="WP_304994615.1">
    <property type="nucleotide sequence ID" value="NZ_CP101717.1"/>
</dbReference>
<protein>
    <recommendedName>
        <fullName evidence="3">DUF1269 domain-containing protein</fullName>
    </recommendedName>
</protein>
<keyword evidence="1" id="KW-1133">Transmembrane helix</keyword>
<feature type="transmembrane region" description="Helical" evidence="1">
    <location>
        <begin position="95"/>
        <end position="115"/>
    </location>
</feature>
<reference evidence="2" key="1">
    <citation type="submission" date="2022-07" db="EMBL/GenBank/DDBJ databases">
        <title>Complete genome sequence of Salinispirillum sp. LH10-3-1 capable of multiple carbohydrate inversion isolated from a soda lake.</title>
        <authorList>
            <person name="Liu J."/>
            <person name="Zhai Y."/>
            <person name="Zhang H."/>
            <person name="Yang H."/>
            <person name="Qu J."/>
            <person name="Li J."/>
        </authorList>
    </citation>
    <scope>NUCLEOTIDE SEQUENCE</scope>
    <source>
        <strain evidence="2">LH 10-3-1</strain>
    </source>
</reference>
<evidence type="ECO:0000313" key="2">
    <source>
        <dbReference type="EMBL" id="WLD57329.1"/>
    </source>
</evidence>
<keyword evidence="1" id="KW-0472">Membrane</keyword>
<accession>A0AB38YE48</accession>
<keyword evidence="1" id="KW-0812">Transmembrane</keyword>
<dbReference type="AlphaFoldDB" id="A0AB38YE48"/>
<evidence type="ECO:0000256" key="1">
    <source>
        <dbReference type="SAM" id="Phobius"/>
    </source>
</evidence>
<evidence type="ECO:0008006" key="3">
    <source>
        <dbReference type="Google" id="ProtNLM"/>
    </source>
</evidence>